<keyword evidence="2" id="KW-1185">Reference proteome</keyword>
<proteinExistence type="predicted"/>
<evidence type="ECO:0000313" key="1">
    <source>
        <dbReference type="EMBL" id="MET3658397.1"/>
    </source>
</evidence>
<name>A0ABV2KBX9_SPOPS</name>
<comment type="caution">
    <text evidence="1">The sequence shown here is derived from an EMBL/GenBank/DDBJ whole genome shotgun (WGS) entry which is preliminary data.</text>
</comment>
<evidence type="ECO:0000313" key="2">
    <source>
        <dbReference type="Proteomes" id="UP001549104"/>
    </source>
</evidence>
<gene>
    <name evidence="1" type="ORF">ABIC55_003514</name>
</gene>
<dbReference type="EMBL" id="JBEPME010000005">
    <property type="protein sequence ID" value="MET3658397.1"/>
    <property type="molecule type" value="Genomic_DNA"/>
</dbReference>
<dbReference type="Proteomes" id="UP001549104">
    <property type="component" value="Unassembled WGS sequence"/>
</dbReference>
<dbReference type="RefSeq" id="WP_354314039.1">
    <property type="nucleotide sequence ID" value="NZ_JBEPME010000005.1"/>
</dbReference>
<protein>
    <recommendedName>
        <fullName evidence="3">Fur-regulated basic protein FbpA</fullName>
    </recommendedName>
</protein>
<organism evidence="1 2">
    <name type="scientific">Sporosarcina psychrophila</name>
    <name type="common">Bacillus psychrophilus</name>
    <dbReference type="NCBI Taxonomy" id="1476"/>
    <lineage>
        <taxon>Bacteria</taxon>
        <taxon>Bacillati</taxon>
        <taxon>Bacillota</taxon>
        <taxon>Bacilli</taxon>
        <taxon>Bacillales</taxon>
        <taxon>Caryophanaceae</taxon>
        <taxon>Sporosarcina</taxon>
    </lineage>
</organism>
<sequence length="57" mass="7056">MKKRGLQRKKFLKRVEKLEKKYRIRICSIDGWHELSYYDVQTGTDDLRREEIMNPQK</sequence>
<accession>A0ABV2KBX9</accession>
<evidence type="ECO:0008006" key="3">
    <source>
        <dbReference type="Google" id="ProtNLM"/>
    </source>
</evidence>
<reference evidence="1 2" key="1">
    <citation type="submission" date="2024-06" db="EMBL/GenBank/DDBJ databases">
        <title>Sorghum-associated microbial communities from plants grown in Nebraska, USA.</title>
        <authorList>
            <person name="Schachtman D."/>
        </authorList>
    </citation>
    <scope>NUCLEOTIDE SEQUENCE [LARGE SCALE GENOMIC DNA]</scope>
    <source>
        <strain evidence="1 2">1288</strain>
    </source>
</reference>